<sequence length="226" mass="25911">MHYDGHVDSPNENVCYVGGKVKYWDYVDPDCLSIQELDGLLTDVGYLLQVETKDIEEFRILNGYSYYYKVDEHNMKEGLVELKSDKELLAMAQEVVTDKKFVELYLIKKAELESTRLEADGGQRGGSNRNPRIENEARNEFDGVSGFVDEENDFSDDDFDINDFEGGENNENLIIDNVIGEDCDTDCGDSDYLATFTRAMMKMVVQEGGSKSLIRQEIWKIQKKFR</sequence>
<protein>
    <recommendedName>
        <fullName evidence="1">PB1-like domain-containing protein</fullName>
    </recommendedName>
</protein>
<comment type="caution">
    <text evidence="2">The sequence shown here is derived from an EMBL/GenBank/DDBJ whole genome shotgun (WGS) entry which is preliminary data.</text>
</comment>
<name>A0AAV0MIQ8_9ROSI</name>
<proteinExistence type="predicted"/>
<evidence type="ECO:0000259" key="1">
    <source>
        <dbReference type="Pfam" id="PF26130"/>
    </source>
</evidence>
<dbReference type="Pfam" id="PF26130">
    <property type="entry name" value="PB1-like"/>
    <property type="match status" value="1"/>
</dbReference>
<organism evidence="2 3">
    <name type="scientific">Linum tenue</name>
    <dbReference type="NCBI Taxonomy" id="586396"/>
    <lineage>
        <taxon>Eukaryota</taxon>
        <taxon>Viridiplantae</taxon>
        <taxon>Streptophyta</taxon>
        <taxon>Embryophyta</taxon>
        <taxon>Tracheophyta</taxon>
        <taxon>Spermatophyta</taxon>
        <taxon>Magnoliopsida</taxon>
        <taxon>eudicotyledons</taxon>
        <taxon>Gunneridae</taxon>
        <taxon>Pentapetalae</taxon>
        <taxon>rosids</taxon>
        <taxon>fabids</taxon>
        <taxon>Malpighiales</taxon>
        <taxon>Linaceae</taxon>
        <taxon>Linum</taxon>
    </lineage>
</organism>
<evidence type="ECO:0000313" key="2">
    <source>
        <dbReference type="EMBL" id="CAI0446331.1"/>
    </source>
</evidence>
<evidence type="ECO:0000313" key="3">
    <source>
        <dbReference type="Proteomes" id="UP001154282"/>
    </source>
</evidence>
<reference evidence="2" key="1">
    <citation type="submission" date="2022-08" db="EMBL/GenBank/DDBJ databases">
        <authorList>
            <person name="Gutierrez-Valencia J."/>
        </authorList>
    </citation>
    <scope>NUCLEOTIDE SEQUENCE</scope>
</reference>
<dbReference type="EMBL" id="CAMGYJ010000007">
    <property type="protein sequence ID" value="CAI0446331.1"/>
    <property type="molecule type" value="Genomic_DNA"/>
</dbReference>
<dbReference type="InterPro" id="IPR058594">
    <property type="entry name" value="PB1-like_dom_pln"/>
</dbReference>
<keyword evidence="3" id="KW-1185">Reference proteome</keyword>
<gene>
    <name evidence="2" type="ORF">LITE_LOCUS28970</name>
</gene>
<dbReference type="Proteomes" id="UP001154282">
    <property type="component" value="Unassembled WGS sequence"/>
</dbReference>
<feature type="domain" description="PB1-like" evidence="1">
    <location>
        <begin position="1"/>
        <end position="106"/>
    </location>
</feature>
<accession>A0AAV0MIQ8</accession>
<dbReference type="AlphaFoldDB" id="A0AAV0MIQ8"/>